<keyword evidence="1" id="KW-0812">Transmembrane</keyword>
<reference evidence="4" key="1">
    <citation type="submission" date="2015-10" db="EMBL/GenBank/DDBJ databases">
        <authorList>
            <person name="Luecker S."/>
            <person name="Luecker S."/>
        </authorList>
    </citation>
    <scope>NUCLEOTIDE SEQUENCE [LARGE SCALE GENOMIC DNA]</scope>
</reference>
<dbReference type="RefSeq" id="WP_090893639.1">
    <property type="nucleotide sequence ID" value="NZ_CZPZ01000001.1"/>
</dbReference>
<feature type="chain" id="PRO_5006623727" description="PEP-CTERM protein-sorting domain-containing protein" evidence="2">
    <location>
        <begin position="32"/>
        <end position="221"/>
    </location>
</feature>
<dbReference type="AlphaFoldDB" id="A0A0S4L697"/>
<keyword evidence="1" id="KW-1133">Transmembrane helix</keyword>
<evidence type="ECO:0000256" key="1">
    <source>
        <dbReference type="SAM" id="Phobius"/>
    </source>
</evidence>
<feature type="signal peptide" evidence="2">
    <location>
        <begin position="1"/>
        <end position="31"/>
    </location>
</feature>
<sequence>MRMMKRLFGRRLALPAIALSSVLLVAGPSEASLVSFSFSGSIGEVGGVLFPTVGTGVMSGNITFDTSTAPIIPGTGLYLNSITGLNLNINGHIFSYASGANGLLVLNSPPLAGVDSLTAFSTVTGGAINGVLPSSFQLSLSDPSGNAFGDVNVPTAPPSLSSFARNQWRLDFGGTGNYIVGSLAHLTAVPLPAAVLLFGAGLISLVGLGAGGLRNLRGAKA</sequence>
<evidence type="ECO:0000313" key="3">
    <source>
        <dbReference type="EMBL" id="CUS31403.1"/>
    </source>
</evidence>
<evidence type="ECO:0000313" key="4">
    <source>
        <dbReference type="Proteomes" id="UP000198736"/>
    </source>
</evidence>
<protein>
    <recommendedName>
        <fullName evidence="5">PEP-CTERM protein-sorting domain-containing protein</fullName>
    </recommendedName>
</protein>
<dbReference type="STRING" id="1742973.COMA2_10084"/>
<evidence type="ECO:0000256" key="2">
    <source>
        <dbReference type="SAM" id="SignalP"/>
    </source>
</evidence>
<name>A0A0S4L697_9BACT</name>
<organism evidence="3 4">
    <name type="scientific">Candidatus Nitrospira nitrificans</name>
    <dbReference type="NCBI Taxonomy" id="1742973"/>
    <lineage>
        <taxon>Bacteria</taxon>
        <taxon>Pseudomonadati</taxon>
        <taxon>Nitrospirota</taxon>
        <taxon>Nitrospiria</taxon>
        <taxon>Nitrospirales</taxon>
        <taxon>Nitrospiraceae</taxon>
        <taxon>Nitrospira</taxon>
    </lineage>
</organism>
<dbReference type="Proteomes" id="UP000198736">
    <property type="component" value="Unassembled WGS sequence"/>
</dbReference>
<accession>A0A0S4L697</accession>
<gene>
    <name evidence="3" type="ORF">COMA2_10084</name>
</gene>
<dbReference type="OrthoDB" id="9792349at2"/>
<proteinExistence type="predicted"/>
<keyword evidence="4" id="KW-1185">Reference proteome</keyword>
<keyword evidence="1" id="KW-0472">Membrane</keyword>
<keyword evidence="2" id="KW-0732">Signal</keyword>
<evidence type="ECO:0008006" key="5">
    <source>
        <dbReference type="Google" id="ProtNLM"/>
    </source>
</evidence>
<feature type="transmembrane region" description="Helical" evidence="1">
    <location>
        <begin position="191"/>
        <end position="213"/>
    </location>
</feature>
<dbReference type="EMBL" id="CZPZ01000001">
    <property type="protein sequence ID" value="CUS31403.1"/>
    <property type="molecule type" value="Genomic_DNA"/>
</dbReference>